<evidence type="ECO:0000256" key="1">
    <source>
        <dbReference type="ARBA" id="ARBA00007406"/>
    </source>
</evidence>
<dbReference type="Gene3D" id="3.30.360.10">
    <property type="entry name" value="Dihydrodipicolinate Reductase, domain 2"/>
    <property type="match status" value="1"/>
</dbReference>
<feature type="binding site" evidence="4">
    <location>
        <begin position="151"/>
        <end position="153"/>
    </location>
    <ligand>
        <name>D-glyceraldehyde 3-phosphate</name>
        <dbReference type="ChEBI" id="CHEBI:59776"/>
    </ligand>
</feature>
<dbReference type="PANTHER" id="PTHR43148">
    <property type="entry name" value="GLYCERALDEHYDE-3-PHOSPHATE DEHYDROGENASE 2"/>
    <property type="match status" value="1"/>
</dbReference>
<dbReference type="InterPro" id="IPR020828">
    <property type="entry name" value="GlycerAld_3-P_DH_NAD(P)-bd"/>
</dbReference>
<dbReference type="PATRIC" id="fig|743698.3.peg.1055"/>
<dbReference type="EC" id="1.2.1.-" evidence="8"/>
<dbReference type="GO" id="GO:0006006">
    <property type="term" value="P:glucose metabolic process"/>
    <property type="evidence" value="ECO:0007669"/>
    <property type="project" value="InterPro"/>
</dbReference>
<feature type="binding site" evidence="5">
    <location>
        <position position="314"/>
    </location>
    <ligand>
        <name>NAD(+)</name>
        <dbReference type="ChEBI" id="CHEBI:57540"/>
    </ligand>
</feature>
<dbReference type="PROSITE" id="PS00071">
    <property type="entry name" value="GAPDH"/>
    <property type="match status" value="1"/>
</dbReference>
<dbReference type="RefSeq" id="WP_047791792.1">
    <property type="nucleotide sequence ID" value="NZ_CP011856.1"/>
</dbReference>
<dbReference type="InterPro" id="IPR020829">
    <property type="entry name" value="GlycerAld_3-P_DH_cat"/>
</dbReference>
<dbReference type="Gene3D" id="3.40.50.720">
    <property type="entry name" value="NAD(P)-binding Rossmann-like Domain"/>
    <property type="match status" value="1"/>
</dbReference>
<accession>A0A0H3XKX4</accession>
<reference evidence="10 11" key="1">
    <citation type="journal article" date="2015" name="Genome Biol. Evol.">
        <title>Found and Lost: The Fates of Horizontally Acquired Genes in Arthropod-Symbiotic Spiroplasma.</title>
        <authorList>
            <person name="Lo W.S."/>
            <person name="Gasparich G.E."/>
            <person name="Kuo C.H."/>
        </authorList>
    </citation>
    <scope>NUCLEOTIDE SEQUENCE [LARGE SCALE GENOMIC DNA]</scope>
    <source>
        <strain evidence="11">TDA-040725-5</strain>
    </source>
</reference>
<dbReference type="InterPro" id="IPR020830">
    <property type="entry name" value="GlycerAld_3-P_DH_AS"/>
</dbReference>
<feature type="binding site" evidence="4">
    <location>
        <position position="182"/>
    </location>
    <ligand>
        <name>D-glyceraldehyde 3-phosphate</name>
        <dbReference type="ChEBI" id="CHEBI:59776"/>
    </ligand>
</feature>
<dbReference type="KEGG" id="seri:SERIO_v1c10450"/>
<dbReference type="AlphaFoldDB" id="A0A0H3XKX4"/>
<reference evidence="11" key="2">
    <citation type="submission" date="2015-06" db="EMBL/GenBank/DDBJ databases">
        <title>Complete genome sequence of Spiroplasma eriocheiris TDA-040725-5 (DSM 21848).</title>
        <authorList>
            <person name="Lo W.-S."/>
            <person name="Kuo C.-H."/>
        </authorList>
    </citation>
    <scope>NUCLEOTIDE SEQUENCE [LARGE SCALE GENOMIC DNA]</scope>
    <source>
        <strain evidence="11">TDA-040725-5</strain>
    </source>
</reference>
<keyword evidence="2 8" id="KW-0560">Oxidoreductase</keyword>
<organism evidence="10 11">
    <name type="scientific">Spiroplasma eriocheiris</name>
    <dbReference type="NCBI Taxonomy" id="315358"/>
    <lineage>
        <taxon>Bacteria</taxon>
        <taxon>Bacillati</taxon>
        <taxon>Mycoplasmatota</taxon>
        <taxon>Mollicutes</taxon>
        <taxon>Entomoplasmatales</taxon>
        <taxon>Spiroplasmataceae</taxon>
        <taxon>Spiroplasma</taxon>
    </lineage>
</organism>
<dbReference type="SUPFAM" id="SSF55347">
    <property type="entry name" value="Glyceraldehyde-3-phosphate dehydrogenase-like, C-terminal domain"/>
    <property type="match status" value="1"/>
</dbReference>
<evidence type="ECO:0000256" key="4">
    <source>
        <dbReference type="PIRSR" id="PIRSR000149-2"/>
    </source>
</evidence>
<evidence type="ECO:0000256" key="2">
    <source>
        <dbReference type="ARBA" id="ARBA00023002"/>
    </source>
</evidence>
<feature type="binding site" evidence="5">
    <location>
        <begin position="11"/>
        <end position="12"/>
    </location>
    <ligand>
        <name>NAD(+)</name>
        <dbReference type="ChEBI" id="CHEBI:57540"/>
    </ligand>
</feature>
<evidence type="ECO:0000256" key="3">
    <source>
        <dbReference type="PIRSR" id="PIRSR000149-1"/>
    </source>
</evidence>
<protein>
    <recommendedName>
        <fullName evidence="8">Glyceraldehyde-3-phosphate dehydrogenase</fullName>
        <ecNumber evidence="8">1.2.1.-</ecNumber>
    </recommendedName>
</protein>
<gene>
    <name evidence="10" type="primary">gap</name>
    <name evidence="10" type="ORF">SERIO_v1c10450</name>
</gene>
<keyword evidence="11" id="KW-1185">Reference proteome</keyword>
<dbReference type="FunFam" id="3.30.360.10:FF:000002">
    <property type="entry name" value="Glyceraldehyde-3-phosphate dehydrogenase"/>
    <property type="match status" value="1"/>
</dbReference>
<dbReference type="Proteomes" id="UP000035661">
    <property type="component" value="Chromosome"/>
</dbReference>
<name>A0A0H3XKX4_9MOLU</name>
<evidence type="ECO:0000259" key="9">
    <source>
        <dbReference type="SMART" id="SM00846"/>
    </source>
</evidence>
<evidence type="ECO:0000313" key="11">
    <source>
        <dbReference type="Proteomes" id="UP000035661"/>
    </source>
</evidence>
<dbReference type="InterPro" id="IPR006424">
    <property type="entry name" value="Glyceraldehyde-3-P_DH_1"/>
</dbReference>
<dbReference type="NCBIfam" id="TIGR01534">
    <property type="entry name" value="GAPDH-I"/>
    <property type="match status" value="1"/>
</dbReference>
<dbReference type="InterPro" id="IPR036291">
    <property type="entry name" value="NAD(P)-bd_dom_sf"/>
</dbReference>
<proteinExistence type="inferred from homology"/>
<feature type="binding site" evidence="4">
    <location>
        <position position="233"/>
    </location>
    <ligand>
        <name>D-glyceraldehyde 3-phosphate</name>
        <dbReference type="ChEBI" id="CHEBI:59776"/>
    </ligand>
</feature>
<keyword evidence="5" id="KW-0547">Nucleotide-binding</keyword>
<feature type="binding site" evidence="4">
    <location>
        <begin position="210"/>
        <end position="211"/>
    </location>
    <ligand>
        <name>D-glyceraldehyde 3-phosphate</name>
        <dbReference type="ChEBI" id="CHEBI:59776"/>
    </ligand>
</feature>
<dbReference type="Pfam" id="PF02800">
    <property type="entry name" value="Gp_dh_C"/>
    <property type="match status" value="1"/>
</dbReference>
<dbReference type="Pfam" id="PF00044">
    <property type="entry name" value="Gp_dh_N"/>
    <property type="match status" value="1"/>
</dbReference>
<dbReference type="CDD" id="cd18126">
    <property type="entry name" value="GAPDH_I_C"/>
    <property type="match status" value="1"/>
</dbReference>
<dbReference type="EMBL" id="CP011856">
    <property type="protein sequence ID" value="AKM54601.1"/>
    <property type="molecule type" value="Genomic_DNA"/>
</dbReference>
<feature type="domain" description="Glyceraldehyde 3-phosphate dehydrogenase NAD(P) binding" evidence="9">
    <location>
        <begin position="2"/>
        <end position="152"/>
    </location>
</feature>
<dbReference type="SUPFAM" id="SSF51735">
    <property type="entry name" value="NAD(P)-binding Rossmann-fold domains"/>
    <property type="match status" value="1"/>
</dbReference>
<sequence length="332" mass="35691">MTKIAINGFGRIGRLAFRKLFEEKNVEIVAINDLTNAKTLATLLEFDSAHGKWMSGKISAEEGAIIVDGKKIIVCVEKDPKALPWGKLGVDVVIESTGRFADKAGASLHLEAGAKKVMISAPAKGEGIKTIVYNVNHKDLTKDDTIISGASCTTNCLAPVAKVLDEKFGIEKGYMTTVHAVTNDQRLLDLAHDDVRRARAAFANIVPTKTGAAAAVALVLPQLKGKLDGMALRVPTITGSIVDLAVELKKNVTIDEINNAMKAAASETLGYNTQPIVSTDIIGESHGSIFDATLTKIVEVDGKQLVKVYSWYDNEMSYVSQMVRTVVYFGSL</sequence>
<dbReference type="FunFam" id="3.40.50.720:FF:000001">
    <property type="entry name" value="Glyceraldehyde-3-phosphate dehydrogenase"/>
    <property type="match status" value="1"/>
</dbReference>
<dbReference type="PIRSF" id="PIRSF000149">
    <property type="entry name" value="GAP_DH"/>
    <property type="match status" value="1"/>
</dbReference>
<dbReference type="GO" id="GO:0050661">
    <property type="term" value="F:NADP binding"/>
    <property type="evidence" value="ECO:0007669"/>
    <property type="project" value="InterPro"/>
</dbReference>
<dbReference type="GO" id="GO:0016620">
    <property type="term" value="F:oxidoreductase activity, acting on the aldehyde or oxo group of donors, NAD or NADP as acceptor"/>
    <property type="evidence" value="ECO:0007669"/>
    <property type="project" value="InterPro"/>
</dbReference>
<evidence type="ECO:0000256" key="5">
    <source>
        <dbReference type="PIRSR" id="PIRSR000149-3"/>
    </source>
</evidence>
<feature type="binding site" evidence="5">
    <location>
        <position position="33"/>
    </location>
    <ligand>
        <name>NAD(+)</name>
        <dbReference type="ChEBI" id="CHEBI:57540"/>
    </ligand>
</feature>
<dbReference type="SMART" id="SM00846">
    <property type="entry name" value="Gp_dh_N"/>
    <property type="match status" value="1"/>
</dbReference>
<evidence type="ECO:0000256" key="8">
    <source>
        <dbReference type="RuleBase" id="RU361160"/>
    </source>
</evidence>
<feature type="binding site" evidence="5">
    <location>
        <position position="120"/>
    </location>
    <ligand>
        <name>NAD(+)</name>
        <dbReference type="ChEBI" id="CHEBI:57540"/>
    </ligand>
</feature>
<comment type="similarity">
    <text evidence="1 7">Belongs to the glyceraldehyde-3-phosphate dehydrogenase family.</text>
</comment>
<keyword evidence="5" id="KW-0520">NAD</keyword>
<evidence type="ECO:0000256" key="7">
    <source>
        <dbReference type="RuleBase" id="RU000397"/>
    </source>
</evidence>
<feature type="active site" description="Nucleophile" evidence="3">
    <location>
        <position position="152"/>
    </location>
</feature>
<dbReference type="PRINTS" id="PR00078">
    <property type="entry name" value="G3PDHDRGNASE"/>
</dbReference>
<dbReference type="GO" id="GO:0051287">
    <property type="term" value="F:NAD binding"/>
    <property type="evidence" value="ECO:0007669"/>
    <property type="project" value="InterPro"/>
</dbReference>
<dbReference type="InterPro" id="IPR020831">
    <property type="entry name" value="GlycerAld/Erythrose_P_DH"/>
</dbReference>
<evidence type="ECO:0000313" key="10">
    <source>
        <dbReference type="EMBL" id="AKM54601.1"/>
    </source>
</evidence>
<evidence type="ECO:0000256" key="6">
    <source>
        <dbReference type="PIRSR" id="PIRSR000149-4"/>
    </source>
</evidence>
<dbReference type="STRING" id="315358.SERIO_v1c10450"/>
<dbReference type="CDD" id="cd05214">
    <property type="entry name" value="GAPDH_I_N"/>
    <property type="match status" value="1"/>
</dbReference>
<feature type="site" description="Activates thiol group during catalysis" evidence="6">
    <location>
        <position position="179"/>
    </location>
</feature>